<name>A0A011MBN2_9PROT</name>
<dbReference type="PATRIC" id="fig|1454001.3.peg.2337"/>
<proteinExistence type="predicted"/>
<evidence type="ECO:0000313" key="2">
    <source>
        <dbReference type="EMBL" id="EXI67133.1"/>
    </source>
</evidence>
<evidence type="ECO:0000256" key="1">
    <source>
        <dbReference type="SAM" id="MobiDB-lite"/>
    </source>
</evidence>
<keyword evidence="3" id="KW-1185">Reference proteome</keyword>
<dbReference type="AlphaFoldDB" id="A0A011MBN2"/>
<sequence length="120" mass="13002">MSPSSKPVSADVIAAAAEELKRRRLTATPAAAASPDKGTERKASKGGKGKAATRNCKLRLPQQEDRQLRQLRRQLAAANIRASRQELVRAGLLLLVRLDRVDLVLALRGMVAAQQPERTA</sequence>
<dbReference type="Proteomes" id="UP000020218">
    <property type="component" value="Unassembled WGS sequence"/>
</dbReference>
<feature type="region of interest" description="Disordered" evidence="1">
    <location>
        <begin position="24"/>
        <end position="56"/>
    </location>
</feature>
<accession>A0A011MBN2</accession>
<organism evidence="2 3">
    <name type="scientific">Candidatus Accumulibacter adjunctus</name>
    <dbReference type="NCBI Taxonomy" id="1454001"/>
    <lineage>
        <taxon>Bacteria</taxon>
        <taxon>Pseudomonadati</taxon>
        <taxon>Pseudomonadota</taxon>
        <taxon>Betaproteobacteria</taxon>
        <taxon>Candidatus Accumulibacter</taxon>
    </lineage>
</organism>
<comment type="caution">
    <text evidence="2">The sequence shown here is derived from an EMBL/GenBank/DDBJ whole genome shotgun (WGS) entry which is preliminary data.</text>
</comment>
<reference evidence="2" key="1">
    <citation type="submission" date="2014-02" db="EMBL/GenBank/DDBJ databases">
        <title>Expanding our view of genomic diversity in Candidatus Accumulibacter clades.</title>
        <authorList>
            <person name="Skennerton C.T."/>
            <person name="Barr J.J."/>
            <person name="Slater F.R."/>
            <person name="Bond P.L."/>
            <person name="Tyson G.W."/>
        </authorList>
    </citation>
    <scope>NUCLEOTIDE SEQUENCE [LARGE SCALE GENOMIC DNA]</scope>
</reference>
<gene>
    <name evidence="2" type="ORF">AW08_02235</name>
</gene>
<dbReference type="EMBL" id="JFAX01000012">
    <property type="protein sequence ID" value="EXI67133.1"/>
    <property type="molecule type" value="Genomic_DNA"/>
</dbReference>
<evidence type="ECO:0000313" key="3">
    <source>
        <dbReference type="Proteomes" id="UP000020218"/>
    </source>
</evidence>
<feature type="compositionally biased region" description="Low complexity" evidence="1">
    <location>
        <begin position="26"/>
        <end position="35"/>
    </location>
</feature>
<protein>
    <submittedName>
        <fullName evidence="2">Uncharacterized protein</fullName>
    </submittedName>
</protein>